<dbReference type="EMBL" id="JRWP01000017">
    <property type="protein sequence ID" value="KGY08970.1"/>
    <property type="molecule type" value="Genomic_DNA"/>
</dbReference>
<dbReference type="InterPro" id="IPR018635">
    <property type="entry name" value="UPF0319"/>
</dbReference>
<sequence>MKKSLAVVLMAFVTSLANAQVTIQTDNRVEILAVNQNINQIPNRGKGDLKIANGENQLLLRVTALVDGNGGKSKFNSLPMVVKFTANDETLKFETPFAIRDERAVRNFEKQPSVKVTRNGQQVDVTTDIIFDQTFALIKDYDEMLAGYNQSGGKAAIQENTVRNQVVLDKPLNSSTSSTKLASTSALQSDFLSMSPQQRQEFIAWAVKHIND</sequence>
<dbReference type="PANTHER" id="PTHR38108">
    <property type="entry name" value="UPF0319 PROTEIN YCCT"/>
    <property type="match status" value="1"/>
</dbReference>
<reference evidence="4 5" key="1">
    <citation type="submission" date="2014-10" db="EMBL/GenBank/DDBJ databases">
        <title>Genome sequencing of Vibrio sinaloensis T08.</title>
        <authorList>
            <person name="Chan K.-G."/>
            <person name="Mohamad N.I."/>
        </authorList>
    </citation>
    <scope>NUCLEOTIDE SEQUENCE [LARGE SCALE GENOMIC DNA]</scope>
    <source>
        <strain evidence="4 5">T08</strain>
    </source>
</reference>
<feature type="signal peptide" evidence="3">
    <location>
        <begin position="1"/>
        <end position="19"/>
    </location>
</feature>
<evidence type="ECO:0000256" key="3">
    <source>
        <dbReference type="SAM" id="SignalP"/>
    </source>
</evidence>
<keyword evidence="2 3" id="KW-0732">Signal</keyword>
<dbReference type="PANTHER" id="PTHR38108:SF1">
    <property type="entry name" value="UPF0319 PROTEIN YCCT"/>
    <property type="match status" value="1"/>
</dbReference>
<evidence type="ECO:0000313" key="5">
    <source>
        <dbReference type="Proteomes" id="UP000030451"/>
    </source>
</evidence>
<comment type="caution">
    <text evidence="4">The sequence shown here is derived from an EMBL/GenBank/DDBJ whole genome shotgun (WGS) entry which is preliminary data.</text>
</comment>
<comment type="similarity">
    <text evidence="1">Belongs to the UPF0319 family.</text>
</comment>
<evidence type="ECO:0000256" key="2">
    <source>
        <dbReference type="ARBA" id="ARBA00022729"/>
    </source>
</evidence>
<dbReference type="Pfam" id="PF09829">
    <property type="entry name" value="DUF2057"/>
    <property type="match status" value="1"/>
</dbReference>
<evidence type="ECO:0000256" key="1">
    <source>
        <dbReference type="ARBA" id="ARBA00008490"/>
    </source>
</evidence>
<dbReference type="AlphaFoldDB" id="A0A0A5HXG8"/>
<organism evidence="4 5">
    <name type="scientific">Photobacterium sp. (strain ATCC 43367)</name>
    <dbReference type="NCBI Taxonomy" id="379097"/>
    <lineage>
        <taxon>Bacteria</taxon>
        <taxon>Pseudomonadati</taxon>
        <taxon>Pseudomonadota</taxon>
        <taxon>Gammaproteobacteria</taxon>
        <taxon>Vibrionales</taxon>
        <taxon>Vibrionaceae</taxon>
        <taxon>Vibrio</taxon>
        <taxon>Vibrio oreintalis group</taxon>
    </lineage>
</organism>
<accession>A0A0A5HXG8</accession>
<protein>
    <submittedName>
        <fullName evidence="4">Uncharacterized protein</fullName>
    </submittedName>
</protein>
<name>A0A0A5HXG8_PHOS4</name>
<dbReference type="Proteomes" id="UP000030451">
    <property type="component" value="Unassembled WGS sequence"/>
</dbReference>
<dbReference type="STRING" id="379097.SE23_12485"/>
<evidence type="ECO:0000313" key="4">
    <source>
        <dbReference type="EMBL" id="KGY08970.1"/>
    </source>
</evidence>
<feature type="chain" id="PRO_5002011265" evidence="3">
    <location>
        <begin position="20"/>
        <end position="212"/>
    </location>
</feature>
<proteinExistence type="inferred from homology"/>
<gene>
    <name evidence="4" type="ORF">NM06_09325</name>
</gene>